<dbReference type="Proteomes" id="UP000010796">
    <property type="component" value="Chromosome"/>
</dbReference>
<dbReference type="STRING" id="926556.Echvi_1706"/>
<name>L0FYZ0_ECHVK</name>
<dbReference type="InterPro" id="IPR027417">
    <property type="entry name" value="P-loop_NTPase"/>
</dbReference>
<dbReference type="KEGG" id="evi:Echvi_1706"/>
<dbReference type="EMBL" id="CP003346">
    <property type="protein sequence ID" value="AGA77971.1"/>
    <property type="molecule type" value="Genomic_DNA"/>
</dbReference>
<feature type="coiled-coil region" evidence="1">
    <location>
        <begin position="759"/>
        <end position="848"/>
    </location>
</feature>
<evidence type="ECO:0000256" key="1">
    <source>
        <dbReference type="SAM" id="Coils"/>
    </source>
</evidence>
<dbReference type="PANTHER" id="PTHR32114:SF2">
    <property type="entry name" value="ABC TRANSPORTER ABCH.3"/>
    <property type="match status" value="1"/>
</dbReference>
<dbReference type="Gene3D" id="3.40.50.300">
    <property type="entry name" value="P-loop containing nucleotide triphosphate hydrolases"/>
    <property type="match status" value="2"/>
</dbReference>
<feature type="coiled-coil region" evidence="1">
    <location>
        <begin position="314"/>
        <end position="483"/>
    </location>
</feature>
<dbReference type="PATRIC" id="fig|926556.3.peg.1812"/>
<keyword evidence="1" id="KW-0175">Coiled coil</keyword>
<reference evidence="3" key="1">
    <citation type="submission" date="2012-02" db="EMBL/GenBank/DDBJ databases">
        <title>The complete genome of Echinicola vietnamensis DSM 17526.</title>
        <authorList>
            <person name="Lucas S."/>
            <person name="Copeland A."/>
            <person name="Lapidus A."/>
            <person name="Glavina del Rio T."/>
            <person name="Dalin E."/>
            <person name="Tice H."/>
            <person name="Bruce D."/>
            <person name="Goodwin L."/>
            <person name="Pitluck S."/>
            <person name="Peters L."/>
            <person name="Ovchinnikova G."/>
            <person name="Teshima H."/>
            <person name="Kyrpides N."/>
            <person name="Mavromatis K."/>
            <person name="Ivanova N."/>
            <person name="Brettin T."/>
            <person name="Detter J.C."/>
            <person name="Han C."/>
            <person name="Larimer F."/>
            <person name="Land M."/>
            <person name="Hauser L."/>
            <person name="Markowitz V."/>
            <person name="Cheng J.-F."/>
            <person name="Hugenholtz P."/>
            <person name="Woyke T."/>
            <person name="Wu D."/>
            <person name="Brambilla E."/>
            <person name="Klenk H.-P."/>
            <person name="Eisen J.A."/>
        </authorList>
    </citation>
    <scope>NUCLEOTIDE SEQUENCE [LARGE SCALE GENOMIC DNA]</scope>
    <source>
        <strain evidence="3">DSM 17526 / LMG 23754 / KMM 6221</strain>
    </source>
</reference>
<feature type="coiled-coil region" evidence="1">
    <location>
        <begin position="208"/>
        <end position="265"/>
    </location>
</feature>
<sequence>MIPVKLEIEGLYSYKAKQTIDFTHLTGAGLFGIFGAVGSGKSSILEAILLALYGTTERLASKGEKNSMVNLQSPGIAIHFEFQAGKNNETSYKASYIAKRNTKNFDDVKPATHTFYEKSSEGWLPLEAKGEELVGMKMDHFRQTVIIPQGKFREFIEQKPKDRAEMMKELFGLERFDLAGKTKQLLSIEKEKKIKLETQLEGLAAFTKEALQTSEGQLQQQLAQQKEEDQRLTEKEKQLNSSLAVKEKAEQLIQLKTQLAASDQQLPAFQEKQRLLQQYQKAQAYVKPLLDQFQELEIDLEKYRVSVADCERFKIRFEQEIEEKNTRYQKLYKDYSNKGEKEARIRDLLQIKELNKLSSEKDSLAQQLQQLNLQNSAQQEQKDKLTHQIEDAEKALEQIAAPELDHVSKMEAALLELRQLEDRSKLLSDQLKGLSADIASTQKAQQQLLQEAAMEAPTFPSAIQTTTEQLHQVQKDREHLLQQQGLFTYAHQLKPGEACPLCGAMEHPAPLEHHFDEEKLQKTDEAIQRFSQRLETLRSTQSSYEKLHLNMENAEKSHLEKQQEADQLQNRIQQLLKENGGAQEADLAQALQTAKDTLQREKNLQQQLKALLAEQKAFLTKAEQDLNRFQAAEQEVKTLQTKIETKLAEINYPDLLEKYRSASAAQIDEDISKVKRYLDDLEVNLPRAQDALNEARQQQTTNLAHLKTYQERLAEVKTKLGKTDESLSLALAQHDFTGIQTVKDLLEKSLDQTKMEEEIKAFDRQRALMRDKIQALEAEEAVATFDQEQFTAVQAAFQAAKTALEATQKRVALLQKEIDDINAKLEEKARLKKDFQSVENRETNLKELYGLFQGSGFVKYVSNIYLKELVQTANIRFMQLAKNSLTLEVDDSNTFWVKDHLNGGKRRLLKTLSGGQTFQASLCLALALAEKVKALNRADQSFFFLDEGFGALDKNALRTVFETLKSLRHEKRIVGIISHVEELQQEIGVYAQVELDPENGSQVSYSF</sequence>
<feature type="coiled-coil region" evidence="1">
    <location>
        <begin position="520"/>
        <end position="649"/>
    </location>
</feature>
<dbReference type="Pfam" id="PF13558">
    <property type="entry name" value="SbcC_Walker_B"/>
    <property type="match status" value="1"/>
</dbReference>
<protein>
    <submittedName>
        <fullName evidence="2">ATPase involved in DNA repair</fullName>
    </submittedName>
</protein>
<dbReference type="OrthoDB" id="9795626at2"/>
<accession>L0FYZ0</accession>
<evidence type="ECO:0000313" key="2">
    <source>
        <dbReference type="EMBL" id="AGA77971.1"/>
    </source>
</evidence>
<gene>
    <name evidence="2" type="ordered locus">Echvi_1706</name>
</gene>
<dbReference type="RefSeq" id="WP_015265533.1">
    <property type="nucleotide sequence ID" value="NC_019904.1"/>
</dbReference>
<dbReference type="eggNOG" id="COG0419">
    <property type="taxonomic scope" value="Bacteria"/>
</dbReference>
<dbReference type="PANTHER" id="PTHR32114">
    <property type="entry name" value="ABC TRANSPORTER ABCH.3"/>
    <property type="match status" value="1"/>
</dbReference>
<proteinExistence type="predicted"/>
<keyword evidence="3" id="KW-1185">Reference proteome</keyword>
<dbReference type="AlphaFoldDB" id="L0FYZ0"/>
<evidence type="ECO:0000313" key="3">
    <source>
        <dbReference type="Proteomes" id="UP000010796"/>
    </source>
</evidence>
<dbReference type="HOGENOM" id="CLU_004785_1_2_10"/>
<organism evidence="2 3">
    <name type="scientific">Echinicola vietnamensis (strain DSM 17526 / LMG 23754 / KMM 6221)</name>
    <dbReference type="NCBI Taxonomy" id="926556"/>
    <lineage>
        <taxon>Bacteria</taxon>
        <taxon>Pseudomonadati</taxon>
        <taxon>Bacteroidota</taxon>
        <taxon>Cytophagia</taxon>
        <taxon>Cytophagales</taxon>
        <taxon>Cyclobacteriaceae</taxon>
        <taxon>Echinicola</taxon>
    </lineage>
</organism>
<dbReference type="SUPFAM" id="SSF52540">
    <property type="entry name" value="P-loop containing nucleoside triphosphate hydrolases"/>
    <property type="match status" value="2"/>
</dbReference>